<keyword evidence="3" id="KW-1185">Reference proteome</keyword>
<evidence type="ECO:0000259" key="1">
    <source>
        <dbReference type="PROSITE" id="PS51178"/>
    </source>
</evidence>
<comment type="caution">
    <text evidence="2">The sequence shown here is derived from an EMBL/GenBank/DDBJ whole genome shotgun (WGS) entry which is preliminary data.</text>
</comment>
<proteinExistence type="predicted"/>
<dbReference type="Proteomes" id="UP000573327">
    <property type="component" value="Unassembled WGS sequence"/>
</dbReference>
<gene>
    <name evidence="2" type="ORF">F4556_007534</name>
</gene>
<sequence>MSWMGPSTAREVTVPDTVGLTVTDARTVASEAGVALAAADPDGPPVGALTWPGVWVVTAQTPAPGTRMRRWGSLVIEFEKVPDGGTGEREPRPPSP</sequence>
<evidence type="ECO:0000313" key="2">
    <source>
        <dbReference type="EMBL" id="MBB4951880.1"/>
    </source>
</evidence>
<organism evidence="2 3">
    <name type="scientific">Kitasatospora gansuensis</name>
    <dbReference type="NCBI Taxonomy" id="258050"/>
    <lineage>
        <taxon>Bacteria</taxon>
        <taxon>Bacillati</taxon>
        <taxon>Actinomycetota</taxon>
        <taxon>Actinomycetes</taxon>
        <taxon>Kitasatosporales</taxon>
        <taxon>Streptomycetaceae</taxon>
        <taxon>Kitasatospora</taxon>
    </lineage>
</organism>
<dbReference type="AlphaFoldDB" id="A0A7W7SK03"/>
<reference evidence="2 3" key="1">
    <citation type="submission" date="2020-08" db="EMBL/GenBank/DDBJ databases">
        <title>Sequencing the genomes of 1000 actinobacteria strains.</title>
        <authorList>
            <person name="Klenk H.-P."/>
        </authorList>
    </citation>
    <scope>NUCLEOTIDE SEQUENCE [LARGE SCALE GENOMIC DNA]</scope>
    <source>
        <strain evidence="2 3">DSM 44786</strain>
    </source>
</reference>
<dbReference type="Gene3D" id="3.30.10.20">
    <property type="match status" value="1"/>
</dbReference>
<protein>
    <recommendedName>
        <fullName evidence="1">PASTA domain-containing protein</fullName>
    </recommendedName>
</protein>
<dbReference type="Pfam" id="PF03793">
    <property type="entry name" value="PASTA"/>
    <property type="match status" value="1"/>
</dbReference>
<dbReference type="PROSITE" id="PS51178">
    <property type="entry name" value="PASTA"/>
    <property type="match status" value="1"/>
</dbReference>
<evidence type="ECO:0000313" key="3">
    <source>
        <dbReference type="Proteomes" id="UP000573327"/>
    </source>
</evidence>
<dbReference type="EMBL" id="JACHJR010000002">
    <property type="protein sequence ID" value="MBB4951880.1"/>
    <property type="molecule type" value="Genomic_DNA"/>
</dbReference>
<feature type="domain" description="PASTA" evidence="1">
    <location>
        <begin position="8"/>
        <end position="80"/>
    </location>
</feature>
<accession>A0A7W7SK03</accession>
<name>A0A7W7SK03_9ACTN</name>
<dbReference type="InterPro" id="IPR005543">
    <property type="entry name" value="PASTA_dom"/>
</dbReference>
<dbReference type="RefSeq" id="WP_184925862.1">
    <property type="nucleotide sequence ID" value="NZ_JACHJR010000002.1"/>
</dbReference>